<dbReference type="InterPro" id="IPR036249">
    <property type="entry name" value="Thioredoxin-like_sf"/>
</dbReference>
<organism evidence="3">
    <name type="scientific">hydrothermal vent metagenome</name>
    <dbReference type="NCBI Taxonomy" id="652676"/>
    <lineage>
        <taxon>unclassified sequences</taxon>
        <taxon>metagenomes</taxon>
        <taxon>ecological metagenomes</taxon>
    </lineage>
</organism>
<name>A0A3B0XN38_9ZZZZ</name>
<reference evidence="3" key="1">
    <citation type="submission" date="2018-06" db="EMBL/GenBank/DDBJ databases">
        <authorList>
            <person name="Zhirakovskaya E."/>
        </authorList>
    </citation>
    <scope>NUCLEOTIDE SEQUENCE</scope>
</reference>
<feature type="transmembrane region" description="Helical" evidence="2">
    <location>
        <begin position="15"/>
        <end position="34"/>
    </location>
</feature>
<proteinExistence type="inferred from homology"/>
<keyword evidence="2" id="KW-0812">Transmembrane</keyword>
<dbReference type="EMBL" id="UOFG01000252">
    <property type="protein sequence ID" value="VAW65533.1"/>
    <property type="molecule type" value="Genomic_DNA"/>
</dbReference>
<gene>
    <name evidence="3" type="ORF">MNBD_GAMMA11-1669</name>
</gene>
<dbReference type="InterPro" id="IPR003782">
    <property type="entry name" value="SCO1/SenC"/>
</dbReference>
<evidence type="ECO:0000313" key="3">
    <source>
        <dbReference type="EMBL" id="VAW65533.1"/>
    </source>
</evidence>
<evidence type="ECO:0000256" key="1">
    <source>
        <dbReference type="ARBA" id="ARBA00010996"/>
    </source>
</evidence>
<dbReference type="Pfam" id="PF02630">
    <property type="entry name" value="SCO1-SenC"/>
    <property type="match status" value="1"/>
</dbReference>
<dbReference type="AlphaFoldDB" id="A0A3B0XN38"/>
<keyword evidence="2" id="KW-0472">Membrane</keyword>
<comment type="similarity">
    <text evidence="1">Belongs to the SCO1/2 family.</text>
</comment>
<protein>
    <recommendedName>
        <fullName evidence="4">Thioredoxin domain-containing protein</fullName>
    </recommendedName>
</protein>
<accession>A0A3B0XN38</accession>
<keyword evidence="2" id="KW-1133">Transmembrane helix</keyword>
<evidence type="ECO:0000256" key="2">
    <source>
        <dbReference type="SAM" id="Phobius"/>
    </source>
</evidence>
<evidence type="ECO:0008006" key="4">
    <source>
        <dbReference type="Google" id="ProtNLM"/>
    </source>
</evidence>
<sequence>MTSEITEKPRSNATLWLLVAFFIIPVIAAWLYFFMGARPDTNNNGELIVPIIDIESLKLTDKSGTLLSRKALTPKWRLYYFVGSHCNKDCELSLYNMRQMNIALGKNSDRVEHAIAFLNSPDSAFNTLTASEHQQAIKVFSQAENISALLKLEGATSETQSIYLVDPLGNIMMRFSKDLSPRLILKDINKLLKISRVG</sequence>
<dbReference type="SUPFAM" id="SSF52833">
    <property type="entry name" value="Thioredoxin-like"/>
    <property type="match status" value="1"/>
</dbReference>
<dbReference type="Gene3D" id="3.40.30.10">
    <property type="entry name" value="Glutaredoxin"/>
    <property type="match status" value="1"/>
</dbReference>